<dbReference type="InterPro" id="IPR003593">
    <property type="entry name" value="AAA+_ATPase"/>
</dbReference>
<dbReference type="InterPro" id="IPR051782">
    <property type="entry name" value="ABC_Transporter_VariousFunc"/>
</dbReference>
<dbReference type="GO" id="GO:0016887">
    <property type="term" value="F:ATP hydrolysis activity"/>
    <property type="evidence" value="ECO:0007669"/>
    <property type="project" value="InterPro"/>
</dbReference>
<name>A0A1I0R7Q4_9FIRM</name>
<dbReference type="AlphaFoldDB" id="A0A1I0R7Q4"/>
<evidence type="ECO:0000256" key="1">
    <source>
        <dbReference type="ARBA" id="ARBA00022448"/>
    </source>
</evidence>
<keyword evidence="3 5" id="KW-0067">ATP-binding</keyword>
<dbReference type="InterPro" id="IPR003439">
    <property type="entry name" value="ABC_transporter-like_ATP-bd"/>
</dbReference>
<dbReference type="PROSITE" id="PS50893">
    <property type="entry name" value="ABC_TRANSPORTER_2"/>
    <property type="match status" value="1"/>
</dbReference>
<dbReference type="RefSeq" id="WP_092455467.1">
    <property type="nucleotide sequence ID" value="NZ_FOJI01000012.1"/>
</dbReference>
<evidence type="ECO:0000313" key="5">
    <source>
        <dbReference type="EMBL" id="SEW36493.1"/>
    </source>
</evidence>
<proteinExistence type="predicted"/>
<protein>
    <submittedName>
        <fullName evidence="5">ABC-2 type transport system ATP-binding protein</fullName>
    </submittedName>
</protein>
<dbReference type="InterPro" id="IPR027417">
    <property type="entry name" value="P-loop_NTPase"/>
</dbReference>
<dbReference type="SUPFAM" id="SSF52540">
    <property type="entry name" value="P-loop containing nucleoside triphosphate hydrolases"/>
    <property type="match status" value="1"/>
</dbReference>
<evidence type="ECO:0000259" key="4">
    <source>
        <dbReference type="PROSITE" id="PS50893"/>
    </source>
</evidence>
<keyword evidence="2" id="KW-0547">Nucleotide-binding</keyword>
<keyword evidence="1" id="KW-0813">Transport</keyword>
<dbReference type="OrthoDB" id="9805514at2"/>
<dbReference type="SMART" id="SM00382">
    <property type="entry name" value="AAA"/>
    <property type="match status" value="1"/>
</dbReference>
<evidence type="ECO:0000256" key="2">
    <source>
        <dbReference type="ARBA" id="ARBA00022741"/>
    </source>
</evidence>
<evidence type="ECO:0000313" key="6">
    <source>
        <dbReference type="Proteomes" id="UP000199701"/>
    </source>
</evidence>
<dbReference type="EMBL" id="FOJI01000012">
    <property type="protein sequence ID" value="SEW36493.1"/>
    <property type="molecule type" value="Genomic_DNA"/>
</dbReference>
<dbReference type="PANTHER" id="PTHR42939">
    <property type="entry name" value="ABC TRANSPORTER ATP-BINDING PROTEIN ALBC-RELATED"/>
    <property type="match status" value="1"/>
</dbReference>
<dbReference type="Gene3D" id="3.40.50.300">
    <property type="entry name" value="P-loop containing nucleotide triphosphate hydrolases"/>
    <property type="match status" value="1"/>
</dbReference>
<accession>A0A1I0R7Q4</accession>
<dbReference type="STRING" id="99656.SAMN05421659_11299"/>
<gene>
    <name evidence="5" type="ORF">SAMN05421659_11299</name>
</gene>
<feature type="domain" description="ABC transporter" evidence="4">
    <location>
        <begin position="6"/>
        <end position="231"/>
    </location>
</feature>
<reference evidence="5 6" key="1">
    <citation type="submission" date="2016-10" db="EMBL/GenBank/DDBJ databases">
        <authorList>
            <person name="de Groot N.N."/>
        </authorList>
    </citation>
    <scope>NUCLEOTIDE SEQUENCE [LARGE SCALE GENOMIC DNA]</scope>
    <source>
        <strain evidence="5 6">DSM 9179</strain>
    </source>
</reference>
<dbReference type="PANTHER" id="PTHR42939:SF1">
    <property type="entry name" value="ABC TRANSPORTER ATP-BINDING PROTEIN ALBC-RELATED"/>
    <property type="match status" value="1"/>
</dbReference>
<keyword evidence="6" id="KW-1185">Reference proteome</keyword>
<organism evidence="5 6">
    <name type="scientific">[Clostridium] fimetarium</name>
    <dbReference type="NCBI Taxonomy" id="99656"/>
    <lineage>
        <taxon>Bacteria</taxon>
        <taxon>Bacillati</taxon>
        <taxon>Bacillota</taxon>
        <taxon>Clostridia</taxon>
        <taxon>Lachnospirales</taxon>
        <taxon>Lachnospiraceae</taxon>
    </lineage>
</organism>
<dbReference type="Pfam" id="PF00005">
    <property type="entry name" value="ABC_tran"/>
    <property type="match status" value="1"/>
</dbReference>
<evidence type="ECO:0000256" key="3">
    <source>
        <dbReference type="ARBA" id="ARBA00022840"/>
    </source>
</evidence>
<dbReference type="GO" id="GO:0005524">
    <property type="term" value="F:ATP binding"/>
    <property type="evidence" value="ECO:0007669"/>
    <property type="project" value="UniProtKB-KW"/>
</dbReference>
<sequence>MGEYAIKVSSLNKYYNKTHAIKDFSININKDNIIGLIGANGSGKTTLFKLCNGFLEESSGTIEVMGGNPLTEIAIKEQMIYSMHDLPIGDNEKLMNVIKYYEEAYPTFDIEFANKLMELFQIKKRNSYRRLSQGTKSSFNFICALATRCNVTMFDEPFIGIDIVKRKIAYQILLRDYMEHPRTIIISSHNLTELDSVLSEMILIDDGNLIFYKDMDEVRELAFRVEGNMDIIQEFSKTHKTMHLSDKTVGSFGIFEGSPNSKAAIEAKDVGLVISNVSPEDICIYSTSHLKEGDLECLWN</sequence>
<dbReference type="Proteomes" id="UP000199701">
    <property type="component" value="Unassembled WGS sequence"/>
</dbReference>